<reference evidence="2" key="1">
    <citation type="submission" date="2014-11" db="EMBL/GenBank/DDBJ databases">
        <authorList>
            <person name="Otto D Thomas"/>
            <person name="Naeem Raeece"/>
        </authorList>
    </citation>
    <scope>NUCLEOTIDE SEQUENCE</scope>
</reference>
<accession>A0A0G4G4P8</accession>
<dbReference type="AlphaFoldDB" id="A0A0G4G4P8"/>
<protein>
    <recommendedName>
        <fullName evidence="3">Apple domain-containing protein</fullName>
    </recommendedName>
</protein>
<dbReference type="VEuPathDB" id="CryptoDB:Cvel_547"/>
<keyword evidence="1" id="KW-0732">Signal</keyword>
<proteinExistence type="predicted"/>
<feature type="chain" id="PRO_5005189683" description="Apple domain-containing protein" evidence="1">
    <location>
        <begin position="21"/>
        <end position="211"/>
    </location>
</feature>
<dbReference type="EMBL" id="CDMZ01000883">
    <property type="protein sequence ID" value="CEM23270.1"/>
    <property type="molecule type" value="Genomic_DNA"/>
</dbReference>
<organism evidence="2">
    <name type="scientific">Chromera velia CCMP2878</name>
    <dbReference type="NCBI Taxonomy" id="1169474"/>
    <lineage>
        <taxon>Eukaryota</taxon>
        <taxon>Sar</taxon>
        <taxon>Alveolata</taxon>
        <taxon>Colpodellida</taxon>
        <taxon>Chromeraceae</taxon>
        <taxon>Chromera</taxon>
    </lineage>
</organism>
<name>A0A0G4G4P8_9ALVE</name>
<evidence type="ECO:0008006" key="3">
    <source>
        <dbReference type="Google" id="ProtNLM"/>
    </source>
</evidence>
<evidence type="ECO:0000256" key="1">
    <source>
        <dbReference type="SAM" id="SignalP"/>
    </source>
</evidence>
<feature type="signal peptide" evidence="1">
    <location>
        <begin position="1"/>
        <end position="20"/>
    </location>
</feature>
<evidence type="ECO:0000313" key="2">
    <source>
        <dbReference type="EMBL" id="CEM23270.1"/>
    </source>
</evidence>
<gene>
    <name evidence="2" type="ORF">Cvel_547</name>
</gene>
<dbReference type="PhylomeDB" id="A0A0G4G4P8"/>
<sequence>MSFAKPVCVLLCLNALSAVGQLWSSPGNPGSRGGLSHGRQSTADCPLPCGPSGCCNYAPDQCVVSFSRGYHCLASTMFAPGRGSAGTAPLTPGFGGPAAPGVGMGGEPFRTGGQTPVPEPPAGTGGGFPVGYDRSQQLLGTCSIATPPVVSVAPDGSMTAVGGRRLRGAEASEVESAPERKLAVMLQTGVTKEQCELNCVGNQNTCHWSPN</sequence>